<evidence type="ECO:0000313" key="4">
    <source>
        <dbReference type="Proteomes" id="UP000011134"/>
    </source>
</evidence>
<accession>L8JEZ1</accession>
<dbReference type="InterPro" id="IPR000160">
    <property type="entry name" value="GGDEF_dom"/>
</dbReference>
<evidence type="ECO:0000259" key="2">
    <source>
        <dbReference type="PROSITE" id="PS50887"/>
    </source>
</evidence>
<evidence type="ECO:0000256" key="1">
    <source>
        <dbReference type="SAM" id="Phobius"/>
    </source>
</evidence>
<comment type="caution">
    <text evidence="3">The sequence shown here is derived from an EMBL/GenBank/DDBJ whole genome shotgun (WGS) entry which is preliminary data.</text>
</comment>
<dbReference type="PANTHER" id="PTHR44757">
    <property type="entry name" value="DIGUANYLATE CYCLASE DGCP"/>
    <property type="match status" value="1"/>
</dbReference>
<dbReference type="Gene3D" id="3.30.70.270">
    <property type="match status" value="1"/>
</dbReference>
<organism evidence="3 4">
    <name type="scientific">Photobacterium marinum</name>
    <dbReference type="NCBI Taxonomy" id="1056511"/>
    <lineage>
        <taxon>Bacteria</taxon>
        <taxon>Pseudomonadati</taxon>
        <taxon>Pseudomonadota</taxon>
        <taxon>Gammaproteobacteria</taxon>
        <taxon>Vibrionales</taxon>
        <taxon>Vibrionaceae</taxon>
        <taxon>Photobacterium</taxon>
    </lineage>
</organism>
<dbReference type="EMBL" id="AMZO01000002">
    <property type="protein sequence ID" value="ELR67436.1"/>
    <property type="molecule type" value="Genomic_DNA"/>
</dbReference>
<dbReference type="Pfam" id="PF00990">
    <property type="entry name" value="GGDEF"/>
    <property type="match status" value="1"/>
</dbReference>
<evidence type="ECO:0000313" key="3">
    <source>
        <dbReference type="EMBL" id="ELR67436.1"/>
    </source>
</evidence>
<dbReference type="NCBIfam" id="TIGR00254">
    <property type="entry name" value="GGDEF"/>
    <property type="match status" value="1"/>
</dbReference>
<dbReference type="OrthoDB" id="5623595at2"/>
<dbReference type="CDD" id="cd01949">
    <property type="entry name" value="GGDEF"/>
    <property type="match status" value="1"/>
</dbReference>
<dbReference type="InterPro" id="IPR052155">
    <property type="entry name" value="Biofilm_reg_signaling"/>
</dbReference>
<reference evidence="3 4" key="1">
    <citation type="submission" date="2012-12" db="EMBL/GenBank/DDBJ databases">
        <title>Genome Assembly of Photobacterium sp. AK15.</title>
        <authorList>
            <person name="Khatri I."/>
            <person name="Vaidya B."/>
            <person name="Srinivas T.N.R."/>
            <person name="Subramanian S."/>
            <person name="Pinnaka A."/>
        </authorList>
    </citation>
    <scope>NUCLEOTIDE SEQUENCE [LARGE SCALE GENOMIC DNA]</scope>
    <source>
        <strain evidence="3 4">AK15</strain>
    </source>
</reference>
<dbReference type="PANTHER" id="PTHR44757:SF2">
    <property type="entry name" value="BIOFILM ARCHITECTURE MAINTENANCE PROTEIN MBAA"/>
    <property type="match status" value="1"/>
</dbReference>
<keyword evidence="4" id="KW-1185">Reference proteome</keyword>
<dbReference type="AlphaFoldDB" id="L8JEZ1"/>
<dbReference type="InterPro" id="IPR043128">
    <property type="entry name" value="Rev_trsase/Diguanyl_cyclase"/>
</dbReference>
<proteinExistence type="predicted"/>
<keyword evidence="1" id="KW-0812">Transmembrane</keyword>
<dbReference type="PROSITE" id="PS50887">
    <property type="entry name" value="GGDEF"/>
    <property type="match status" value="1"/>
</dbReference>
<dbReference type="PATRIC" id="fig|1056511.3.peg.438"/>
<dbReference type="SUPFAM" id="SSF55073">
    <property type="entry name" value="Nucleotide cyclase"/>
    <property type="match status" value="1"/>
</dbReference>
<feature type="transmembrane region" description="Helical" evidence="1">
    <location>
        <begin position="179"/>
        <end position="199"/>
    </location>
</feature>
<keyword evidence="1" id="KW-0472">Membrane</keyword>
<dbReference type="RefSeq" id="WP_007461916.1">
    <property type="nucleotide sequence ID" value="NZ_AMZO01000002.1"/>
</dbReference>
<dbReference type="SMART" id="SM00267">
    <property type="entry name" value="GGDEF"/>
    <property type="match status" value="1"/>
</dbReference>
<keyword evidence="1" id="KW-1133">Transmembrane helix</keyword>
<dbReference type="Proteomes" id="UP000011134">
    <property type="component" value="Unassembled WGS sequence"/>
</dbReference>
<feature type="domain" description="GGDEF" evidence="2">
    <location>
        <begin position="235"/>
        <end position="370"/>
    </location>
</feature>
<protein>
    <submittedName>
        <fullName evidence="3">GGDEF domain protein</fullName>
    </submittedName>
</protein>
<sequence length="383" mass="44003">MARSKLLTTQQKWVKRGLYIIISVLLCSTVFAVTQLKNNSEIVSKSQNEAIWFVLQLTKEYSEFIFQLQNYQFGNSDHNDMMIQYEILWSRFNTIINNKQVMHFDQFKGAYNVVNEHFTNIKQLEPALLELPNTQNVQPLLDTFRDDYENLIIFLNHKFRLSSGDLGDRIHAISEIEKIIHYLLLTMLLIGVLTAFLILRESHTHHKLAMNDSLTGIRNRLWLNHKLKDLEQLNYPFNFYLIDLDGFKTINDTLGHHAGDELLIELGRRLSELDCDSYYAARMGGDEFAIIELRSPSGKPLPGNNLGLKLIEVLRRPARIGGKNLIISASIGVSHFPGRAKTISEVFRQADFAMYEVKQKGKDGLNHYQPNEATCSGEEEVIS</sequence>
<gene>
    <name evidence="3" type="ORF">C942_01365</name>
</gene>
<name>L8JEZ1_9GAMM</name>
<dbReference type="InterPro" id="IPR029787">
    <property type="entry name" value="Nucleotide_cyclase"/>
</dbReference>